<proteinExistence type="predicted"/>
<evidence type="ECO:0000313" key="2">
    <source>
        <dbReference type="EMBL" id="KAF4449575.1"/>
    </source>
</evidence>
<dbReference type="OrthoDB" id="3594103at2759"/>
<dbReference type="Proteomes" id="UP000605986">
    <property type="component" value="Unassembled WGS sequence"/>
</dbReference>
<protein>
    <submittedName>
        <fullName evidence="2">Uncharacterized protein</fullName>
    </submittedName>
</protein>
<comment type="caution">
    <text evidence="2">The sequence shown here is derived from an EMBL/GenBank/DDBJ whole genome shotgun (WGS) entry which is preliminary data.</text>
</comment>
<gene>
    <name evidence="2" type="ORF">F53441_7142</name>
</gene>
<sequence>MSYEPSLVMETSPYLAPLREIRFSGKNLCIGWDVVRMCEILHFRLSKNQYFSTAVGRWAYRMDDVTSDVGHVLLHYLATGRYRYRKVGGMEKIPYFKTAMSLAVLAKDLELEYLVSLALREVMVMAPHMSADELLSHMDGQVNFINSFPEIYERIHNRIHKDTWVPCQFNRGENDTTGSTEKSLMIQSQGSESKATQKKSELHAKKTTSSLRPYESPRHQYLDEDERQEYNELAGLRESGVLHEPQNWPRLLRYHYLGGCTDQSHQIPVQEGPINKPVKAVLQQVSYLQDPLLWNVLRNIEKASKKTIPNNVPRTDAEISGPINKGNKPTIHAPTHQIRQASQSNPPSSKNARPVQMPAASQNPFIRMGPPKFTAFGRIASTEAPQTTTQKIDCLWYPIS</sequence>
<accession>A0A8H4KE27</accession>
<evidence type="ECO:0000256" key="1">
    <source>
        <dbReference type="SAM" id="MobiDB-lite"/>
    </source>
</evidence>
<evidence type="ECO:0000313" key="3">
    <source>
        <dbReference type="Proteomes" id="UP000605986"/>
    </source>
</evidence>
<feature type="compositionally biased region" description="Polar residues" evidence="1">
    <location>
        <begin position="175"/>
        <end position="194"/>
    </location>
</feature>
<feature type="region of interest" description="Disordered" evidence="1">
    <location>
        <begin position="170"/>
        <end position="214"/>
    </location>
</feature>
<organism evidence="2 3">
    <name type="scientific">Fusarium austroafricanum</name>
    <dbReference type="NCBI Taxonomy" id="2364996"/>
    <lineage>
        <taxon>Eukaryota</taxon>
        <taxon>Fungi</taxon>
        <taxon>Dikarya</taxon>
        <taxon>Ascomycota</taxon>
        <taxon>Pezizomycotina</taxon>
        <taxon>Sordariomycetes</taxon>
        <taxon>Hypocreomycetidae</taxon>
        <taxon>Hypocreales</taxon>
        <taxon>Nectriaceae</taxon>
        <taxon>Fusarium</taxon>
        <taxon>Fusarium concolor species complex</taxon>
    </lineage>
</organism>
<name>A0A8H4KE27_9HYPO</name>
<reference evidence="2" key="1">
    <citation type="submission" date="2020-01" db="EMBL/GenBank/DDBJ databases">
        <title>Identification and distribution of gene clusters putatively required for synthesis of sphingolipid metabolism inhibitors in phylogenetically diverse species of the filamentous fungus Fusarium.</title>
        <authorList>
            <person name="Kim H.-S."/>
            <person name="Busman M."/>
            <person name="Brown D.W."/>
            <person name="Divon H."/>
            <person name="Uhlig S."/>
            <person name="Proctor R.H."/>
        </authorList>
    </citation>
    <scope>NUCLEOTIDE SEQUENCE</scope>
    <source>
        <strain evidence="2">NRRL 53441</strain>
    </source>
</reference>
<feature type="region of interest" description="Disordered" evidence="1">
    <location>
        <begin position="308"/>
        <end position="367"/>
    </location>
</feature>
<keyword evidence="3" id="KW-1185">Reference proteome</keyword>
<dbReference type="EMBL" id="JAADJG010000278">
    <property type="protein sequence ID" value="KAF4449575.1"/>
    <property type="molecule type" value="Genomic_DNA"/>
</dbReference>
<dbReference type="AlphaFoldDB" id="A0A8H4KE27"/>
<feature type="compositionally biased region" description="Polar residues" evidence="1">
    <location>
        <begin position="337"/>
        <end position="351"/>
    </location>
</feature>